<evidence type="ECO:0000256" key="1">
    <source>
        <dbReference type="ARBA" id="ARBA00022821"/>
    </source>
</evidence>
<name>A0A9Q0HWF1_9POAL</name>
<protein>
    <recommendedName>
        <fullName evidence="7">NB-ARC domain-containing protein</fullName>
    </recommendedName>
</protein>
<dbReference type="OrthoDB" id="591416at2759"/>
<evidence type="ECO:0000259" key="4">
    <source>
        <dbReference type="Pfam" id="PF23559"/>
    </source>
</evidence>
<dbReference type="Gene3D" id="3.40.50.300">
    <property type="entry name" value="P-loop containing nucleotide triphosphate hydrolases"/>
    <property type="match status" value="1"/>
</dbReference>
<dbReference type="InterPro" id="IPR044974">
    <property type="entry name" value="Disease_R_plants"/>
</dbReference>
<dbReference type="Gene3D" id="1.10.10.10">
    <property type="entry name" value="Winged helix-like DNA-binding domain superfamily/Winged helix DNA-binding domain"/>
    <property type="match status" value="1"/>
</dbReference>
<dbReference type="AlphaFoldDB" id="A0A9Q0HWF1"/>
<keyword evidence="2" id="KW-0812">Transmembrane</keyword>
<dbReference type="InterPro" id="IPR027417">
    <property type="entry name" value="P-loop_NTPase"/>
</dbReference>
<dbReference type="Pfam" id="PF23559">
    <property type="entry name" value="WHD_DRP"/>
    <property type="match status" value="1"/>
</dbReference>
<keyword evidence="2" id="KW-1133">Transmembrane helix</keyword>
<feature type="domain" description="NB-ARC" evidence="3">
    <location>
        <begin position="179"/>
        <end position="348"/>
    </location>
</feature>
<dbReference type="GO" id="GO:0098542">
    <property type="term" value="P:defense response to other organism"/>
    <property type="evidence" value="ECO:0007669"/>
    <property type="project" value="TreeGrafter"/>
</dbReference>
<evidence type="ECO:0000313" key="6">
    <source>
        <dbReference type="Proteomes" id="UP001151287"/>
    </source>
</evidence>
<dbReference type="InterPro" id="IPR032675">
    <property type="entry name" value="LRR_dom_sf"/>
</dbReference>
<accession>A0A9Q0HWF1</accession>
<evidence type="ECO:0000259" key="3">
    <source>
        <dbReference type="Pfam" id="PF00931"/>
    </source>
</evidence>
<keyword evidence="2" id="KW-0472">Membrane</keyword>
<dbReference type="Proteomes" id="UP001151287">
    <property type="component" value="Unassembled WGS sequence"/>
</dbReference>
<keyword evidence="1" id="KW-0611">Plant defense</keyword>
<gene>
    <name evidence="5" type="ORF">LUZ63_000863</name>
</gene>
<proteinExistence type="predicted"/>
<sequence length="704" mass="80025">MPRLESEKPHEKAKAFVNFALQKLEDVQDLEVASLSGATSMSEAPKLMGSVHKMLQKIQGVLANPASYLKFDDDSSVQEWMAAVVDVSICTERAISNFLNEAGKSISFLPESVKRISTKPVNLFILHRLEIELSNIKSELQKITTAVAHDPVDGPYESIVLSPSSNTEDVGLVGYEVHQKSIVEKLLDPSIPELLEISILGPEAAGKSTLALNIYQSIAEKNHFDVCFWLFDMNHFDYKHLQLFKAIDILRKMLMKLKPGNSFDDYDEEYLMLKIHKSLKVKRFLVVIDNVQRYNVFRKALPNENNGSRVLIATQEAGKYEKICLDLDPKAKYELQSLTEEERLKLIFRKKGSLKELDDYPSDILAAARIIADRWRDSPMNLVLLGGHFLFNKPFSHNSEFLRDVADATTFDEFFSCIYNKLPSVLETCFSYTAAVFPVNYLIHSTSLLELWIAEGIIPKEHGRTVEQTAELCLSQLIQRGFVRATWAYYHNQANKPTRLVLIHPMLQSGSFDNYSGINNCTPVKVILGDDALDISGYYGETDNNRANCEPLHRLALHNSYESNRFSSFQEGKMLHGFKYLSLHSLFFFGFVAPLMFCEFGFLRVLSLFQARIRFCEEDTPCWLDDLINLRYLGFIVCWVESGSLGKKLSRLTNLQTLDLSESFISGLSEFMEHNPKIYVIAPIKGELQGCWSPIPELHQQTSQ</sequence>
<organism evidence="5 6">
    <name type="scientific">Rhynchospora breviuscula</name>
    <dbReference type="NCBI Taxonomy" id="2022672"/>
    <lineage>
        <taxon>Eukaryota</taxon>
        <taxon>Viridiplantae</taxon>
        <taxon>Streptophyta</taxon>
        <taxon>Embryophyta</taxon>
        <taxon>Tracheophyta</taxon>
        <taxon>Spermatophyta</taxon>
        <taxon>Magnoliopsida</taxon>
        <taxon>Liliopsida</taxon>
        <taxon>Poales</taxon>
        <taxon>Cyperaceae</taxon>
        <taxon>Cyperoideae</taxon>
        <taxon>Rhynchosporeae</taxon>
        <taxon>Rhynchospora</taxon>
    </lineage>
</organism>
<evidence type="ECO:0000256" key="2">
    <source>
        <dbReference type="SAM" id="Phobius"/>
    </source>
</evidence>
<dbReference type="GO" id="GO:0043531">
    <property type="term" value="F:ADP binding"/>
    <property type="evidence" value="ECO:0007669"/>
    <property type="project" value="InterPro"/>
</dbReference>
<reference evidence="5" key="1">
    <citation type="journal article" date="2022" name="Cell">
        <title>Repeat-based holocentromeres influence genome architecture and karyotype evolution.</title>
        <authorList>
            <person name="Hofstatter P.G."/>
            <person name="Thangavel G."/>
            <person name="Lux T."/>
            <person name="Neumann P."/>
            <person name="Vondrak T."/>
            <person name="Novak P."/>
            <person name="Zhang M."/>
            <person name="Costa L."/>
            <person name="Castellani M."/>
            <person name="Scott A."/>
            <person name="Toegelov H."/>
            <person name="Fuchs J."/>
            <person name="Mata-Sucre Y."/>
            <person name="Dias Y."/>
            <person name="Vanzela A.L.L."/>
            <person name="Huettel B."/>
            <person name="Almeida C.C.S."/>
            <person name="Simkova H."/>
            <person name="Souza G."/>
            <person name="Pedrosa-Harand A."/>
            <person name="Macas J."/>
            <person name="Mayer K.F.X."/>
            <person name="Houben A."/>
            <person name="Marques A."/>
        </authorList>
    </citation>
    <scope>NUCLEOTIDE SEQUENCE</scope>
    <source>
        <strain evidence="5">RhyBre1mFocal</strain>
    </source>
</reference>
<feature type="domain" description="Disease resistance protein winged helix" evidence="4">
    <location>
        <begin position="436"/>
        <end position="490"/>
    </location>
</feature>
<dbReference type="PRINTS" id="PR00364">
    <property type="entry name" value="DISEASERSIST"/>
</dbReference>
<dbReference type="PANTHER" id="PTHR23155">
    <property type="entry name" value="DISEASE RESISTANCE PROTEIN RP"/>
    <property type="match status" value="1"/>
</dbReference>
<comment type="caution">
    <text evidence="5">The sequence shown here is derived from an EMBL/GenBank/DDBJ whole genome shotgun (WGS) entry which is preliminary data.</text>
</comment>
<dbReference type="SUPFAM" id="SSF52058">
    <property type="entry name" value="L domain-like"/>
    <property type="match status" value="1"/>
</dbReference>
<dbReference type="InterPro" id="IPR058922">
    <property type="entry name" value="WHD_DRP"/>
</dbReference>
<keyword evidence="6" id="KW-1185">Reference proteome</keyword>
<feature type="transmembrane region" description="Helical" evidence="2">
    <location>
        <begin position="586"/>
        <end position="606"/>
    </location>
</feature>
<dbReference type="EMBL" id="JAMQYH010000001">
    <property type="protein sequence ID" value="KAJ1701084.1"/>
    <property type="molecule type" value="Genomic_DNA"/>
</dbReference>
<dbReference type="SUPFAM" id="SSF52540">
    <property type="entry name" value="P-loop containing nucleoside triphosphate hydrolases"/>
    <property type="match status" value="1"/>
</dbReference>
<evidence type="ECO:0000313" key="5">
    <source>
        <dbReference type="EMBL" id="KAJ1701084.1"/>
    </source>
</evidence>
<evidence type="ECO:0008006" key="7">
    <source>
        <dbReference type="Google" id="ProtNLM"/>
    </source>
</evidence>
<dbReference type="Gene3D" id="3.80.10.10">
    <property type="entry name" value="Ribonuclease Inhibitor"/>
    <property type="match status" value="1"/>
</dbReference>
<dbReference type="InterPro" id="IPR036388">
    <property type="entry name" value="WH-like_DNA-bd_sf"/>
</dbReference>
<dbReference type="InterPro" id="IPR002182">
    <property type="entry name" value="NB-ARC"/>
</dbReference>
<dbReference type="Pfam" id="PF00931">
    <property type="entry name" value="NB-ARC"/>
    <property type="match status" value="1"/>
</dbReference>
<dbReference type="PANTHER" id="PTHR23155:SF1205">
    <property type="entry name" value="DISEASE RESISTANCE PROTEIN RPM1"/>
    <property type="match status" value="1"/>
</dbReference>